<dbReference type="AlphaFoldDB" id="A0A4V2KBV7"/>
<keyword evidence="1" id="KW-0812">Transmembrane</keyword>
<reference evidence="4 5" key="1">
    <citation type="submission" date="2018-06" db="EMBL/GenBank/DDBJ databases">
        <title>Three novel Pseudomonas species isolated from symptomatic oak.</title>
        <authorList>
            <person name="Bueno-Gonzalez V."/>
            <person name="Brady C."/>
        </authorList>
    </citation>
    <scope>NUCLEOTIDE SEQUENCE [LARGE SCALE GENOMIC DNA]</scope>
    <source>
        <strain evidence="4 5">P17C</strain>
    </source>
</reference>
<dbReference type="Gene3D" id="3.55.50.30">
    <property type="match status" value="1"/>
</dbReference>
<feature type="transmembrane region" description="Helical" evidence="1">
    <location>
        <begin position="74"/>
        <end position="92"/>
    </location>
</feature>
<dbReference type="Pfam" id="PF16220">
    <property type="entry name" value="DUF4880"/>
    <property type="match status" value="1"/>
</dbReference>
<protein>
    <submittedName>
        <fullName evidence="4">Iron dicitrate transport regulator FecR</fullName>
    </submittedName>
</protein>
<dbReference type="Gene3D" id="2.60.120.1440">
    <property type="match status" value="1"/>
</dbReference>
<dbReference type="InterPro" id="IPR012373">
    <property type="entry name" value="Ferrdict_sens_TM"/>
</dbReference>
<evidence type="ECO:0000313" key="5">
    <source>
        <dbReference type="Proteomes" id="UP000292639"/>
    </source>
</evidence>
<dbReference type="Pfam" id="PF04773">
    <property type="entry name" value="FecR"/>
    <property type="match status" value="1"/>
</dbReference>
<dbReference type="InterPro" id="IPR006860">
    <property type="entry name" value="FecR"/>
</dbReference>
<dbReference type="EMBL" id="QJUP01000034">
    <property type="protein sequence ID" value="TBU89291.1"/>
    <property type="molecule type" value="Genomic_DNA"/>
</dbReference>
<dbReference type="InterPro" id="IPR032623">
    <property type="entry name" value="FecR_N"/>
</dbReference>
<proteinExistence type="predicted"/>
<keyword evidence="5" id="KW-1185">Reference proteome</keyword>
<feature type="domain" description="FecR N-terminal" evidence="3">
    <location>
        <begin position="15"/>
        <end position="55"/>
    </location>
</feature>
<evidence type="ECO:0000259" key="2">
    <source>
        <dbReference type="Pfam" id="PF04773"/>
    </source>
</evidence>
<keyword evidence="1" id="KW-0472">Membrane</keyword>
<dbReference type="RefSeq" id="WP_131185720.1">
    <property type="nucleotide sequence ID" value="NZ_QJUO01000034.1"/>
</dbReference>
<sequence>MSSPEDRQEQIEHIAQRWVVRLTSDNVQPGDVEAARAWCEEHPEHRQAFVAARRLWQLSAHVALPETRRRARPIWRWATAAVLVLAVGLGLARHAAWDADYRTAQGEQRRIELEDGSRILLDAGSAVDVAFSADGRVITLRKGVALFEVAHDPSRPFRVLAGEVSATALGTVYAVGRLGDAIEVTVAQGRVAVKGAADRATLVAGEQVAWLGGALGAKLEVDTDKALAWRHGRLVFEMAPLADVLARLQRYRPGYLLIGDDKLRDLKVSGTFQLDRLDEGLAALEQAFPLKIQRYTDYLLVLDARSLP</sequence>
<organism evidence="4 5">
    <name type="scientific">Stutzerimonas kirkiae</name>
    <dbReference type="NCBI Taxonomy" id="2211392"/>
    <lineage>
        <taxon>Bacteria</taxon>
        <taxon>Pseudomonadati</taxon>
        <taxon>Pseudomonadota</taxon>
        <taxon>Gammaproteobacteria</taxon>
        <taxon>Pseudomonadales</taxon>
        <taxon>Pseudomonadaceae</taxon>
        <taxon>Stutzerimonas</taxon>
    </lineage>
</organism>
<keyword evidence="1" id="KW-1133">Transmembrane helix</keyword>
<dbReference type="PANTHER" id="PTHR30273">
    <property type="entry name" value="PERIPLASMIC SIGNAL SENSOR AND SIGMA FACTOR ACTIVATOR FECR-RELATED"/>
    <property type="match status" value="1"/>
</dbReference>
<gene>
    <name evidence="4" type="ORF">DNJ96_17725</name>
</gene>
<dbReference type="GO" id="GO:0016989">
    <property type="term" value="F:sigma factor antagonist activity"/>
    <property type="evidence" value="ECO:0007669"/>
    <property type="project" value="TreeGrafter"/>
</dbReference>
<dbReference type="Proteomes" id="UP000292639">
    <property type="component" value="Unassembled WGS sequence"/>
</dbReference>
<feature type="domain" description="FecR protein" evidence="2">
    <location>
        <begin position="100"/>
        <end position="191"/>
    </location>
</feature>
<accession>A0A4V2KBV7</accession>
<evidence type="ECO:0000256" key="1">
    <source>
        <dbReference type="SAM" id="Phobius"/>
    </source>
</evidence>
<comment type="caution">
    <text evidence="4">The sequence shown here is derived from an EMBL/GenBank/DDBJ whole genome shotgun (WGS) entry which is preliminary data.</text>
</comment>
<evidence type="ECO:0000313" key="4">
    <source>
        <dbReference type="EMBL" id="TBU89291.1"/>
    </source>
</evidence>
<dbReference type="OrthoDB" id="9798846at2"/>
<dbReference type="PIRSF" id="PIRSF018266">
    <property type="entry name" value="FecR"/>
    <property type="match status" value="1"/>
</dbReference>
<dbReference type="PANTHER" id="PTHR30273:SF2">
    <property type="entry name" value="PROTEIN FECR"/>
    <property type="match status" value="1"/>
</dbReference>
<name>A0A4V2KBV7_9GAMM</name>
<evidence type="ECO:0000259" key="3">
    <source>
        <dbReference type="Pfam" id="PF16220"/>
    </source>
</evidence>